<feature type="domain" description="TonB-dependent receptor-like beta-barrel" evidence="16">
    <location>
        <begin position="262"/>
        <end position="651"/>
    </location>
</feature>
<reference evidence="19" key="1">
    <citation type="submission" date="2016-11" db="EMBL/GenBank/DDBJ databases">
        <authorList>
            <person name="Varghese N."/>
            <person name="Submissions S."/>
        </authorList>
    </citation>
    <scope>NUCLEOTIDE SEQUENCE [LARGE SCALE GENOMIC DNA]</scope>
    <source>
        <strain evidence="19">CGMCC 1.7063</strain>
    </source>
</reference>
<evidence type="ECO:0000256" key="11">
    <source>
        <dbReference type="ARBA" id="ARBA00023237"/>
    </source>
</evidence>
<gene>
    <name evidence="18" type="ORF">SAMN04487965_0187</name>
</gene>
<dbReference type="Gene3D" id="2.170.130.10">
    <property type="entry name" value="TonB-dependent receptor, plug domain"/>
    <property type="match status" value="1"/>
</dbReference>
<dbReference type="STRING" id="494016.SAMN04487965_0187"/>
<dbReference type="EMBL" id="FQVA01000001">
    <property type="protein sequence ID" value="SHE57115.1"/>
    <property type="molecule type" value="Genomic_DNA"/>
</dbReference>
<dbReference type="PANTHER" id="PTHR32552:SF68">
    <property type="entry name" value="FERRICHROME OUTER MEMBRANE TRANSPORTER_PHAGE RECEPTOR"/>
    <property type="match status" value="1"/>
</dbReference>
<dbReference type="GO" id="GO:0015344">
    <property type="term" value="F:siderophore uptake transmembrane transporter activity"/>
    <property type="evidence" value="ECO:0007669"/>
    <property type="project" value="TreeGrafter"/>
</dbReference>
<keyword evidence="6 15" id="KW-0732">Signal</keyword>
<keyword evidence="3 12" id="KW-1134">Transmembrane beta strand</keyword>
<sequence>MRLVVISLCFFCSIAIAAETPRLETLVVTASRLEQPLADHAGSLSLLDSQALQLVGHNHIQQSLLRIPGANFARGEGQEYLPSLRSPVLTGAGACGSLLVMENGIPLRAAGFCNVNELFESHTELAQRIEVVRGPAGSLYGSNAMHGVVNVIGAKVGTEAGGSISIEAGPNQYARSNISVDTGKHGNSGVRADLSLSHDGGYRADSGYAQQKLSLVHESALGAVALRNRFAVTNLNQETAGYIEGEKAYQDRQLSRTNPNPEAFRDARALRLSSEMDFGAVGGGQLLVTPYLRKTDMIFRQHYLPGQALEENGQRGVGLRTIYQAELAPAWQISAGVDAEYARGFLRETQDAATAGSEFLQETIPVGSHYDYRVDARLLAPFVHASWQSLENLTLQAGLRYEFTGYDYDNRILAGRTRADGTACGFGGCRFNRPADRSDEFHNLSPSFGAVFQLNPAAQLFANLAQGFRVPQATELYRLQREQTVADLESEELRSLELGVRGESDRLGYELVAYAMDKENVIFRDADYFNQSGAETTHKGLEFALDYELAYDLRLQMSASYAEHRYRDERLLEGESIEGNLIDSAPRHFGSGRLLWQPDAALSWELEWVHQGRYYTDPENRHRYPGHDLLNLRARWQVQSDWELAVRALNLMDEAYAERADFSSFSGDRYFPGGRRSLYLAVSTVW</sequence>
<keyword evidence="8" id="KW-0406">Ion transport</keyword>
<dbReference type="Pfam" id="PF07715">
    <property type="entry name" value="Plug"/>
    <property type="match status" value="1"/>
</dbReference>
<dbReference type="InterPro" id="IPR012910">
    <property type="entry name" value="Plug_dom"/>
</dbReference>
<dbReference type="InterPro" id="IPR036942">
    <property type="entry name" value="Beta-barrel_TonB_sf"/>
</dbReference>
<evidence type="ECO:0000256" key="13">
    <source>
        <dbReference type="PROSITE-ProRule" id="PRU10143"/>
    </source>
</evidence>
<evidence type="ECO:0000259" key="16">
    <source>
        <dbReference type="Pfam" id="PF00593"/>
    </source>
</evidence>
<dbReference type="InterPro" id="IPR000531">
    <property type="entry name" value="Beta-barrel_TonB"/>
</dbReference>
<dbReference type="RefSeq" id="WP_073270550.1">
    <property type="nucleotide sequence ID" value="NZ_FQVA01000001.1"/>
</dbReference>
<dbReference type="SUPFAM" id="SSF56935">
    <property type="entry name" value="Porins"/>
    <property type="match status" value="1"/>
</dbReference>
<evidence type="ECO:0000256" key="14">
    <source>
        <dbReference type="RuleBase" id="RU003357"/>
    </source>
</evidence>
<evidence type="ECO:0000256" key="10">
    <source>
        <dbReference type="ARBA" id="ARBA00023136"/>
    </source>
</evidence>
<keyword evidence="18" id="KW-0675">Receptor</keyword>
<evidence type="ECO:0000259" key="17">
    <source>
        <dbReference type="Pfam" id="PF07715"/>
    </source>
</evidence>
<keyword evidence="5 12" id="KW-0812">Transmembrane</keyword>
<keyword evidence="11 12" id="KW-0998">Cell outer membrane</keyword>
<dbReference type="Pfam" id="PF00593">
    <property type="entry name" value="TonB_dep_Rec_b-barrel"/>
    <property type="match status" value="1"/>
</dbReference>
<keyword evidence="10 12" id="KW-0472">Membrane</keyword>
<feature type="chain" id="PRO_5013222893" evidence="15">
    <location>
        <begin position="18"/>
        <end position="686"/>
    </location>
</feature>
<proteinExistence type="inferred from homology"/>
<accession>A0A1M4UKC6</accession>
<protein>
    <submittedName>
        <fullName evidence="18">Outer membrane cobalamin receptor protein</fullName>
    </submittedName>
</protein>
<dbReference type="PROSITE" id="PS52016">
    <property type="entry name" value="TONB_DEPENDENT_REC_3"/>
    <property type="match status" value="1"/>
</dbReference>
<evidence type="ECO:0000256" key="8">
    <source>
        <dbReference type="ARBA" id="ARBA00023065"/>
    </source>
</evidence>
<evidence type="ECO:0000256" key="12">
    <source>
        <dbReference type="PROSITE-ProRule" id="PRU01360"/>
    </source>
</evidence>
<dbReference type="OrthoDB" id="9760620at2"/>
<dbReference type="InterPro" id="IPR010916">
    <property type="entry name" value="TonB_box_CS"/>
</dbReference>
<dbReference type="CDD" id="cd01347">
    <property type="entry name" value="ligand_gated_channel"/>
    <property type="match status" value="1"/>
</dbReference>
<keyword evidence="4" id="KW-0410">Iron transport</keyword>
<feature type="signal peptide" evidence="15">
    <location>
        <begin position="1"/>
        <end position="17"/>
    </location>
</feature>
<keyword evidence="2 12" id="KW-0813">Transport</keyword>
<feature type="domain" description="TonB-dependent receptor plug" evidence="17">
    <location>
        <begin position="38"/>
        <end position="148"/>
    </location>
</feature>
<dbReference type="InterPro" id="IPR037066">
    <property type="entry name" value="Plug_dom_sf"/>
</dbReference>
<dbReference type="GO" id="GO:0009279">
    <property type="term" value="C:cell outer membrane"/>
    <property type="evidence" value="ECO:0007669"/>
    <property type="project" value="UniProtKB-SubCell"/>
</dbReference>
<evidence type="ECO:0000256" key="4">
    <source>
        <dbReference type="ARBA" id="ARBA00022496"/>
    </source>
</evidence>
<evidence type="ECO:0000256" key="5">
    <source>
        <dbReference type="ARBA" id="ARBA00022692"/>
    </source>
</evidence>
<dbReference type="PROSITE" id="PS00430">
    <property type="entry name" value="TONB_DEPENDENT_REC_1"/>
    <property type="match status" value="1"/>
</dbReference>
<evidence type="ECO:0000256" key="6">
    <source>
        <dbReference type="ARBA" id="ARBA00022729"/>
    </source>
</evidence>
<evidence type="ECO:0000256" key="15">
    <source>
        <dbReference type="SAM" id="SignalP"/>
    </source>
</evidence>
<evidence type="ECO:0000313" key="19">
    <source>
        <dbReference type="Proteomes" id="UP000184170"/>
    </source>
</evidence>
<evidence type="ECO:0000313" key="18">
    <source>
        <dbReference type="EMBL" id="SHE57115.1"/>
    </source>
</evidence>
<keyword evidence="19" id="KW-1185">Reference proteome</keyword>
<organism evidence="18 19">
    <name type="scientific">Microbulbifer donghaiensis</name>
    <dbReference type="NCBI Taxonomy" id="494016"/>
    <lineage>
        <taxon>Bacteria</taxon>
        <taxon>Pseudomonadati</taxon>
        <taxon>Pseudomonadota</taxon>
        <taxon>Gammaproteobacteria</taxon>
        <taxon>Cellvibrionales</taxon>
        <taxon>Microbulbiferaceae</taxon>
        <taxon>Microbulbifer</taxon>
    </lineage>
</organism>
<dbReference type="Gene3D" id="2.40.170.20">
    <property type="entry name" value="TonB-dependent receptor, beta-barrel domain"/>
    <property type="match status" value="1"/>
</dbReference>
<dbReference type="InterPro" id="IPR039426">
    <property type="entry name" value="TonB-dep_rcpt-like"/>
</dbReference>
<evidence type="ECO:0000256" key="7">
    <source>
        <dbReference type="ARBA" id="ARBA00023004"/>
    </source>
</evidence>
<keyword evidence="9 13" id="KW-0798">TonB box</keyword>
<comment type="subcellular location">
    <subcellularLocation>
        <location evidence="1 12">Cell outer membrane</location>
        <topology evidence="1 12">Multi-pass membrane protein</topology>
    </subcellularLocation>
</comment>
<dbReference type="AlphaFoldDB" id="A0A1M4UKC6"/>
<dbReference type="PANTHER" id="PTHR32552">
    <property type="entry name" value="FERRICHROME IRON RECEPTOR-RELATED"/>
    <property type="match status" value="1"/>
</dbReference>
<evidence type="ECO:0000256" key="2">
    <source>
        <dbReference type="ARBA" id="ARBA00022448"/>
    </source>
</evidence>
<keyword evidence="7" id="KW-0408">Iron</keyword>
<dbReference type="Proteomes" id="UP000184170">
    <property type="component" value="Unassembled WGS sequence"/>
</dbReference>
<evidence type="ECO:0000256" key="3">
    <source>
        <dbReference type="ARBA" id="ARBA00022452"/>
    </source>
</evidence>
<evidence type="ECO:0000256" key="1">
    <source>
        <dbReference type="ARBA" id="ARBA00004571"/>
    </source>
</evidence>
<evidence type="ECO:0000256" key="9">
    <source>
        <dbReference type="ARBA" id="ARBA00023077"/>
    </source>
</evidence>
<feature type="short sequence motif" description="TonB box" evidence="13">
    <location>
        <begin position="25"/>
        <end position="31"/>
    </location>
</feature>
<name>A0A1M4UKC6_9GAMM</name>
<comment type="similarity">
    <text evidence="12 14">Belongs to the TonB-dependent receptor family.</text>
</comment>